<feature type="domain" description="PorZ N-terminal beta-propeller" evidence="1">
    <location>
        <begin position="57"/>
        <end position="214"/>
    </location>
</feature>
<dbReference type="STRING" id="1094466.KQS_00365"/>
<dbReference type="eggNOG" id="COG3292">
    <property type="taxonomic scope" value="Bacteria"/>
</dbReference>
<dbReference type="KEGG" id="fin:KQS_00365"/>
<organism evidence="2 3">
    <name type="scientific">Flavobacterium indicum (strain DSM 17447 / CIP 109464 / GPTSA100-9)</name>
    <dbReference type="NCBI Taxonomy" id="1094466"/>
    <lineage>
        <taxon>Bacteria</taxon>
        <taxon>Pseudomonadati</taxon>
        <taxon>Bacteroidota</taxon>
        <taxon>Flavobacteriia</taxon>
        <taxon>Flavobacteriales</taxon>
        <taxon>Flavobacteriaceae</taxon>
        <taxon>Flavobacterium</taxon>
    </lineage>
</organism>
<dbReference type="SUPFAM" id="SSF101898">
    <property type="entry name" value="NHL repeat"/>
    <property type="match status" value="1"/>
</dbReference>
<sequence length="771" mass="85872">MRLYYICGINAIAMRKISLLLTVCLPMLVLAQQNPWKGYFSYKEITDVISGNNKVVAATKNSLFSKELVSGGLATFTSINDVKPEVVTAVFNSSTNHTFIGNENGLIIIIKPDGSVINKPDIILEVPVPPNNKKINDFYEYNGKVYVSAQYGITVYNLNNLEVDETYYIGNSGESLDVLQTTVFNNEIYAVTRTQGIKKAVLSNPFIYDYSQWSVFNSGNWLGLVTFNNQLVGANLNMNLYKFIGSTAQQFSTFGSTGKKLKSASNYLVFQANYQVHVYDQNLSLQSITYSIPNVSDFFTGAAVVNDKLYIGTSKNGLYESNIVPNNNFVNVSPNGPIEDYSFKIKKTSDELWITHGGYDRTYAPDYKYEGISTYKSSLGWSFINKANFTDVVSLGTVLENTFNKKEKYVCSNHKGLLKITDNTVFTLLDHTNTGANGLESLYYAPDPNYKSTRPNGLVQDNSGNIWMTNAYVNKALKVLRSNGSWQSYDLSSSIQNATNERYGNMEVDKNGTKWIASFLNGVIAFNERYNNRTIVINSEKGLPDNDVRCVAVDKKGQLWIGTYKGLRILSNVDRFLSENELTATNIVIQEGDLAQELFYQQFIQDIYVDGSNNKWVSIADAGVFHVSSNGQRTLHRFTKENSPLPSNNVLDIEIDEVTGEVFFATDKGTVSFLGSSTKGSENLENAYVYPNPVRPEYSGTVKIAGLMDKVNLKITDIEGNLVFETTSQGGTVEWDTTAFGKYKVASGVYMIFISSDDAAETTVKKIMIIR</sequence>
<protein>
    <recommendedName>
        <fullName evidence="1">PorZ N-terminal beta-propeller domain-containing protein</fullName>
    </recommendedName>
</protein>
<dbReference type="PATRIC" id="fig|1094466.5.peg.73"/>
<dbReference type="Pfam" id="PF21544">
    <property type="entry name" value="PorZ_N_b_propeller"/>
    <property type="match status" value="1"/>
</dbReference>
<name>H8XNG9_FLAIG</name>
<dbReference type="InterPro" id="IPR048954">
    <property type="entry name" value="PorZ_N"/>
</dbReference>
<dbReference type="Proteomes" id="UP000007599">
    <property type="component" value="Chromosome I"/>
</dbReference>
<reference evidence="3" key="2">
    <citation type="submission" date="2012-03" db="EMBL/GenBank/DDBJ databases">
        <title>Complete genome sequence of Flavobacterium indicum GPTSA100-9T, isolated from warm spring water.</title>
        <authorList>
            <person name="Barbier P."/>
            <person name="Houel A."/>
            <person name="Loux V."/>
            <person name="Poulain J."/>
            <person name="Bernardet J.-F."/>
            <person name="Touchon M."/>
            <person name="Duchaud E."/>
        </authorList>
    </citation>
    <scope>NUCLEOTIDE SEQUENCE [LARGE SCALE GENOMIC DNA]</scope>
    <source>
        <strain evidence="3">DSM 17447 / CIP 109464 / GPTSA100-9</strain>
    </source>
</reference>
<dbReference type="HOGENOM" id="CLU_018865_0_0_10"/>
<accession>H8XNG9</accession>
<keyword evidence="3" id="KW-1185">Reference proteome</keyword>
<proteinExistence type="predicted"/>
<dbReference type="InterPro" id="IPR011110">
    <property type="entry name" value="Reg_prop"/>
</dbReference>
<evidence type="ECO:0000259" key="1">
    <source>
        <dbReference type="Pfam" id="PF21544"/>
    </source>
</evidence>
<evidence type="ECO:0000313" key="2">
    <source>
        <dbReference type="EMBL" id="CCG52086.1"/>
    </source>
</evidence>
<dbReference type="EMBL" id="HE774682">
    <property type="protein sequence ID" value="CCG52086.1"/>
    <property type="molecule type" value="Genomic_DNA"/>
</dbReference>
<gene>
    <name evidence="2" type="ordered locus">KQS_00365</name>
</gene>
<reference evidence="2 3" key="1">
    <citation type="journal article" date="2012" name="J. Bacteriol.">
        <title>Complete Genome Sequence of Flavobacterium indicum GPSTA100-9T, Isolated from Warm Spring Water.</title>
        <authorList>
            <person name="Barbier P."/>
            <person name="Houel A."/>
            <person name="Loux V."/>
            <person name="Poulain J."/>
            <person name="Bernardet J.F."/>
            <person name="Touchon M."/>
            <person name="Duchaud E."/>
        </authorList>
    </citation>
    <scope>NUCLEOTIDE SEQUENCE [LARGE SCALE GENOMIC DNA]</scope>
    <source>
        <strain evidence="3">DSM 17447 / CIP 109464 / GPTSA100-9</strain>
    </source>
</reference>
<dbReference type="Pfam" id="PF07494">
    <property type="entry name" value="Reg_prop"/>
    <property type="match status" value="1"/>
</dbReference>
<dbReference type="AlphaFoldDB" id="H8XNG9"/>
<dbReference type="InterPro" id="IPR015943">
    <property type="entry name" value="WD40/YVTN_repeat-like_dom_sf"/>
</dbReference>
<evidence type="ECO:0000313" key="3">
    <source>
        <dbReference type="Proteomes" id="UP000007599"/>
    </source>
</evidence>
<dbReference type="Gene3D" id="2.130.10.10">
    <property type="entry name" value="YVTN repeat-like/Quinoprotein amine dehydrogenase"/>
    <property type="match status" value="2"/>
</dbReference>